<accession>A0A6C0JR34</accession>
<dbReference type="AlphaFoldDB" id="A0A6C0JR34"/>
<evidence type="ECO:0000313" key="2">
    <source>
        <dbReference type="EMBL" id="QHU07276.1"/>
    </source>
</evidence>
<dbReference type="InterPro" id="IPR051703">
    <property type="entry name" value="NF-kappa-B_Signaling_Reg"/>
</dbReference>
<organism evidence="2">
    <name type="scientific">viral metagenome</name>
    <dbReference type="NCBI Taxonomy" id="1070528"/>
    <lineage>
        <taxon>unclassified sequences</taxon>
        <taxon>metagenomes</taxon>
        <taxon>organismal metagenomes</taxon>
    </lineage>
</organism>
<dbReference type="Gene3D" id="3.90.320.10">
    <property type="match status" value="1"/>
</dbReference>
<dbReference type="NCBIfam" id="TIGR03033">
    <property type="entry name" value="phage_rel_nuc"/>
    <property type="match status" value="1"/>
</dbReference>
<name>A0A6C0JR34_9ZZZZ</name>
<dbReference type="InterPro" id="IPR011604">
    <property type="entry name" value="PDDEXK-like_dom_sf"/>
</dbReference>
<feature type="domain" description="YqaJ viral recombinase" evidence="1">
    <location>
        <begin position="90"/>
        <end position="215"/>
    </location>
</feature>
<dbReference type="Pfam" id="PF09588">
    <property type="entry name" value="YqaJ"/>
    <property type="match status" value="1"/>
</dbReference>
<dbReference type="InterPro" id="IPR017482">
    <property type="entry name" value="Lambda-type_endonuclease"/>
</dbReference>
<dbReference type="PANTHER" id="PTHR46609:SF8">
    <property type="entry name" value="YQAJ VIRAL RECOMBINASE DOMAIN-CONTAINING PROTEIN"/>
    <property type="match status" value="1"/>
</dbReference>
<dbReference type="PANTHER" id="PTHR46609">
    <property type="entry name" value="EXONUCLEASE, PHAGE-TYPE/RECB, C-TERMINAL DOMAIN-CONTAINING PROTEIN"/>
    <property type="match status" value="1"/>
</dbReference>
<dbReference type="CDD" id="cd22343">
    <property type="entry name" value="PDDEXK_lambda_exonuclease-like"/>
    <property type="match status" value="1"/>
</dbReference>
<proteinExistence type="predicted"/>
<dbReference type="InterPro" id="IPR011335">
    <property type="entry name" value="Restrct_endonuc-II-like"/>
</dbReference>
<sequence length="355" mass="42462">MKKYVNIINNMKFLNLLNNDDIDNINRNLDNLLLKYIKNDIKLDLQDYSFLSNNHIDTEFIDKRIKNLKIYIKTLDRLKKLPYIAQRTKEWYELRKNCLTASDLYEGTCKNNLLLAKKKAGVYINETDFTSIPPLKWGNMFEDMAIRCYKNDNRNIKVTEFGLIQNKDIKNFGASPDGISDLGIMLEIKCPYSRKIQKNNIPEKYYYQIQGQLAVCCLNECDYIECEFKTLESDSDYIENDSKYFGIIAEYYNEVDNIYKYLYSDNNLSKMETFTDIDNKIKDFNEENFIFKKKTKWYLNDIYVQRIHFNEELWKDILPKIAEFWSKVNDCKSLPIEYKKKQEPVKYKFIDDKDT</sequence>
<protein>
    <recommendedName>
        <fullName evidence="1">YqaJ viral recombinase domain-containing protein</fullName>
    </recommendedName>
</protein>
<evidence type="ECO:0000259" key="1">
    <source>
        <dbReference type="Pfam" id="PF09588"/>
    </source>
</evidence>
<dbReference type="InterPro" id="IPR019080">
    <property type="entry name" value="YqaJ_viral_recombinase"/>
</dbReference>
<dbReference type="EMBL" id="MN740684">
    <property type="protein sequence ID" value="QHU07276.1"/>
    <property type="molecule type" value="Genomic_DNA"/>
</dbReference>
<dbReference type="SUPFAM" id="SSF52980">
    <property type="entry name" value="Restriction endonuclease-like"/>
    <property type="match status" value="1"/>
</dbReference>
<reference evidence="2" key="1">
    <citation type="journal article" date="2020" name="Nature">
        <title>Giant virus diversity and host interactions through global metagenomics.</title>
        <authorList>
            <person name="Schulz F."/>
            <person name="Roux S."/>
            <person name="Paez-Espino D."/>
            <person name="Jungbluth S."/>
            <person name="Walsh D.A."/>
            <person name="Denef V.J."/>
            <person name="McMahon K.D."/>
            <person name="Konstantinidis K.T."/>
            <person name="Eloe-Fadrosh E.A."/>
            <person name="Kyrpides N.C."/>
            <person name="Woyke T."/>
        </authorList>
    </citation>
    <scope>NUCLEOTIDE SEQUENCE</scope>
    <source>
        <strain evidence="2">GVMAG-S-1040241-154</strain>
    </source>
</reference>